<dbReference type="EMBL" id="CP096020">
    <property type="protein sequence ID" value="UPM44510.1"/>
    <property type="molecule type" value="Genomic_DNA"/>
</dbReference>
<dbReference type="InterPro" id="IPR008928">
    <property type="entry name" value="6-hairpin_glycosidase_sf"/>
</dbReference>
<dbReference type="Pfam" id="PF21307">
    <property type="entry name" value="Glyco_hydro_95_C"/>
    <property type="match status" value="1"/>
</dbReference>
<keyword evidence="4" id="KW-0378">Hydrolase</keyword>
<feature type="domain" description="Glycosyl hydrolase family 95 catalytic" evidence="3">
    <location>
        <begin position="277"/>
        <end position="679"/>
    </location>
</feature>
<dbReference type="PANTHER" id="PTHR31084">
    <property type="entry name" value="ALPHA-L-FUCOSIDASE 2"/>
    <property type="match status" value="1"/>
</dbReference>
<dbReference type="FunFam" id="1.50.10.10:FF:000028">
    <property type="entry name" value="Alpha-L-fucosidase 2"/>
    <property type="match status" value="1"/>
</dbReference>
<dbReference type="Proteomes" id="UP000831768">
    <property type="component" value="Plasmid unnamed1"/>
</dbReference>
<keyword evidence="5" id="KW-1185">Reference proteome</keyword>
<dbReference type="PANTHER" id="PTHR31084:SF0">
    <property type="entry name" value="ALPHA-L-FUCOSIDASE 2"/>
    <property type="match status" value="1"/>
</dbReference>
<evidence type="ECO:0000313" key="4">
    <source>
        <dbReference type="EMBL" id="UPM44510.1"/>
    </source>
</evidence>
<dbReference type="GO" id="GO:0005975">
    <property type="term" value="P:carbohydrate metabolic process"/>
    <property type="evidence" value="ECO:0007669"/>
    <property type="project" value="InterPro"/>
</dbReference>
<sequence>MPPTFDPQTTIWYDTPATEWLEALPIGNGRLGAMTFGRPDTERVQFNADTLWAGGHEDRTNPVAREYVDEVRGLLFNGEVERAQALAEEKMMGDPIRLRPFQTFGNLYLEMDHDSVTDYQRELDLSAGIVRIQYDHEGTTFNREYFASAPHDAIVIRITADGPADMAATIGFHREQDARDAARDDTLFLRGTVSDPPADNRGEGGWGMHFEAQARMDVPTGEVQQVTGTDAPRASSAGLAVTGTDEVTVVLTGFTSHETADPTTASEDVLETVAGQSYGDLRRAHVADHQNLFDRVELDLGDPVDQPTDKRLNRVVEGDDDPHLVALYAQFGRYLLMASSRPGTEPANLQGIWNEEFDPSWNSGYTLNINLEMNYWPALQANLAECADPFYDFVDDLRRPGRRIANAHYSCDGFAVHHNSDLWRNVSPVDGAWWGLWPMGAAWLSRLVWDHYAFTRDEEFLRETAYPILREAAAFVLDFLVEHPEQDWLVTAPSMSPENTYITDDGQEATITYAPTMDVQLTHDLFENCVTAAETLGVVGTFHEDLLAALDCLPSMQVGEYGQLQEWIEDYEEADPGHRHISHLYGAHPSDQITLRDTPDLADAVRTTLDRRLEHGGGHTGWSAAWLVNQFARLEDGERAREWIRTLLADSTAPNLFDLHPPFQIDGNFGGTAGIVEMLVGSHGSEIRLLPALPDTWEDGSVSGLRARGDFEVDIEWSDGSLDRATIRSGSGESCRVRTTPDIAVETSDGAPVDAHREDGTLTFETTERGRYRVTATSN</sequence>
<dbReference type="InterPro" id="IPR012341">
    <property type="entry name" value="6hp_glycosidase-like_sf"/>
</dbReference>
<dbReference type="PIRSF" id="PIRSF007663">
    <property type="entry name" value="UCP007663"/>
    <property type="match status" value="1"/>
</dbReference>
<geneLocation type="plasmid" evidence="4 5">
    <name>unnamed1</name>
</geneLocation>
<protein>
    <submittedName>
        <fullName evidence="4">Glycoside hydrolase family 95 protein</fullName>
    </submittedName>
</protein>
<feature type="domain" description="Alpha fucosidase A-like C-terminal" evidence="2">
    <location>
        <begin position="682"/>
        <end position="774"/>
    </location>
</feature>
<dbReference type="KEGG" id="haad:MW046_13820"/>
<name>A0A8U0A5P7_9EURY</name>
<dbReference type="GeneID" id="71929145"/>
<dbReference type="InterPro" id="IPR013780">
    <property type="entry name" value="Glyco_hydro_b"/>
</dbReference>
<dbReference type="InterPro" id="IPR049053">
    <property type="entry name" value="AFCA-like_C"/>
</dbReference>
<dbReference type="RefSeq" id="WP_247995164.1">
    <property type="nucleotide sequence ID" value="NZ_CP096020.1"/>
</dbReference>
<evidence type="ECO:0000259" key="2">
    <source>
        <dbReference type="Pfam" id="PF21307"/>
    </source>
</evidence>
<dbReference type="Pfam" id="PF14498">
    <property type="entry name" value="Glyco_hyd_65N_2"/>
    <property type="match status" value="1"/>
</dbReference>
<accession>A0A8U0A5P7</accession>
<dbReference type="Gene3D" id="1.50.10.10">
    <property type="match status" value="1"/>
</dbReference>
<keyword evidence="4" id="KW-0614">Plasmid</keyword>
<proteinExistence type="predicted"/>
<dbReference type="Gene3D" id="2.70.98.50">
    <property type="entry name" value="putative glycoside hydrolase family protein from bacillus halodurans"/>
    <property type="match status" value="1"/>
</dbReference>
<feature type="domain" description="Glycosyl hydrolase family 95 N-terminal" evidence="1">
    <location>
        <begin position="11"/>
        <end position="255"/>
    </location>
</feature>
<dbReference type="SUPFAM" id="SSF48208">
    <property type="entry name" value="Six-hairpin glycosidases"/>
    <property type="match status" value="1"/>
</dbReference>
<dbReference type="GO" id="GO:0004560">
    <property type="term" value="F:alpha-L-fucosidase activity"/>
    <property type="evidence" value="ECO:0007669"/>
    <property type="project" value="InterPro"/>
</dbReference>
<dbReference type="InterPro" id="IPR054363">
    <property type="entry name" value="GH95_cat"/>
</dbReference>
<dbReference type="AlphaFoldDB" id="A0A8U0A5P7"/>
<dbReference type="Gene3D" id="2.60.40.1180">
    <property type="entry name" value="Golgi alpha-mannosidase II"/>
    <property type="match status" value="1"/>
</dbReference>
<organism evidence="4 5">
    <name type="scientific">Halocatena salina</name>
    <dbReference type="NCBI Taxonomy" id="2934340"/>
    <lineage>
        <taxon>Archaea</taxon>
        <taxon>Methanobacteriati</taxon>
        <taxon>Methanobacteriota</taxon>
        <taxon>Stenosarchaea group</taxon>
        <taxon>Halobacteria</taxon>
        <taxon>Halobacteriales</taxon>
        <taxon>Natronomonadaceae</taxon>
        <taxon>Halocatena</taxon>
    </lineage>
</organism>
<gene>
    <name evidence="4" type="ORF">MW046_13820</name>
</gene>
<reference evidence="4" key="1">
    <citation type="submission" date="2022-04" db="EMBL/GenBank/DDBJ databases">
        <title>Halocatena sp. nov., isolated from a salt lake.</title>
        <authorList>
            <person name="Cui H.-L."/>
        </authorList>
    </citation>
    <scope>NUCLEOTIDE SEQUENCE</scope>
    <source>
        <strain evidence="4">AD-1</strain>
        <plasmid evidence="4">unnamed1</plasmid>
    </source>
</reference>
<evidence type="ECO:0000259" key="1">
    <source>
        <dbReference type="Pfam" id="PF14498"/>
    </source>
</evidence>
<dbReference type="InterPro" id="IPR027414">
    <property type="entry name" value="GH95_N_dom"/>
</dbReference>
<evidence type="ECO:0000259" key="3">
    <source>
        <dbReference type="Pfam" id="PF22124"/>
    </source>
</evidence>
<evidence type="ECO:0000313" key="5">
    <source>
        <dbReference type="Proteomes" id="UP000831768"/>
    </source>
</evidence>
<dbReference type="Pfam" id="PF22124">
    <property type="entry name" value="Glyco_hydro_95_cat"/>
    <property type="match status" value="1"/>
</dbReference>
<dbReference type="InterPro" id="IPR016518">
    <property type="entry name" value="Alpha-L-fucosidase"/>
</dbReference>